<feature type="compositionally biased region" description="Basic and acidic residues" evidence="1">
    <location>
        <begin position="64"/>
        <end position="73"/>
    </location>
</feature>
<organism evidence="2 3">
    <name type="scientific">Saccharata proteae CBS 121410</name>
    <dbReference type="NCBI Taxonomy" id="1314787"/>
    <lineage>
        <taxon>Eukaryota</taxon>
        <taxon>Fungi</taxon>
        <taxon>Dikarya</taxon>
        <taxon>Ascomycota</taxon>
        <taxon>Pezizomycotina</taxon>
        <taxon>Dothideomycetes</taxon>
        <taxon>Dothideomycetes incertae sedis</taxon>
        <taxon>Botryosphaeriales</taxon>
        <taxon>Saccharataceae</taxon>
        <taxon>Saccharata</taxon>
    </lineage>
</organism>
<accession>A0A9P4HPB3</accession>
<comment type="caution">
    <text evidence="2">The sequence shown here is derived from an EMBL/GenBank/DDBJ whole genome shotgun (WGS) entry which is preliminary data.</text>
</comment>
<name>A0A9P4HPB3_9PEZI</name>
<protein>
    <recommendedName>
        <fullName evidence="4">Retrotransposon gag domain-containing protein</fullName>
    </recommendedName>
</protein>
<dbReference type="OrthoDB" id="5588148at2759"/>
<feature type="non-terminal residue" evidence="2">
    <location>
        <position position="1"/>
    </location>
</feature>
<evidence type="ECO:0000313" key="3">
    <source>
        <dbReference type="Proteomes" id="UP000799776"/>
    </source>
</evidence>
<evidence type="ECO:0008006" key="4">
    <source>
        <dbReference type="Google" id="ProtNLM"/>
    </source>
</evidence>
<feature type="compositionally biased region" description="Basic residues" evidence="1">
    <location>
        <begin position="54"/>
        <end position="63"/>
    </location>
</feature>
<feature type="non-terminal residue" evidence="2">
    <location>
        <position position="233"/>
    </location>
</feature>
<evidence type="ECO:0000256" key="1">
    <source>
        <dbReference type="SAM" id="MobiDB-lite"/>
    </source>
</evidence>
<dbReference type="Proteomes" id="UP000799776">
    <property type="component" value="Unassembled WGS sequence"/>
</dbReference>
<sequence length="233" mass="27298">LREAQARLEVLLQQQKLAEIRKRIEELENPGTHAPRTRRARSSDASSGDEDRQRKSKSRRHIKPRDPEKFNGKNMKQYRDYISDCETAFDTCRDFFMNEERTFLNWSAMFLEGDPKIAWRKHEKRMRSAGEPIDWNMYKKFLIDLLVDPVNRGLNAATKHDEAKQRPGQTVRQFVTYLETLEEELAPTSEESQVQTLYAKLRKELKTAITNHMTVPATREELVVVATTMETNL</sequence>
<proteinExistence type="predicted"/>
<evidence type="ECO:0000313" key="2">
    <source>
        <dbReference type="EMBL" id="KAF2083151.1"/>
    </source>
</evidence>
<dbReference type="EMBL" id="ML978861">
    <property type="protein sequence ID" value="KAF2083151.1"/>
    <property type="molecule type" value="Genomic_DNA"/>
</dbReference>
<feature type="region of interest" description="Disordered" evidence="1">
    <location>
        <begin position="23"/>
        <end position="73"/>
    </location>
</feature>
<keyword evidence="3" id="KW-1185">Reference proteome</keyword>
<reference evidence="2" key="1">
    <citation type="journal article" date="2020" name="Stud. Mycol.">
        <title>101 Dothideomycetes genomes: a test case for predicting lifestyles and emergence of pathogens.</title>
        <authorList>
            <person name="Haridas S."/>
            <person name="Albert R."/>
            <person name="Binder M."/>
            <person name="Bloem J."/>
            <person name="Labutti K."/>
            <person name="Salamov A."/>
            <person name="Andreopoulos B."/>
            <person name="Baker S."/>
            <person name="Barry K."/>
            <person name="Bills G."/>
            <person name="Bluhm B."/>
            <person name="Cannon C."/>
            <person name="Castanera R."/>
            <person name="Culley D."/>
            <person name="Daum C."/>
            <person name="Ezra D."/>
            <person name="Gonzalez J."/>
            <person name="Henrissat B."/>
            <person name="Kuo A."/>
            <person name="Liang C."/>
            <person name="Lipzen A."/>
            <person name="Lutzoni F."/>
            <person name="Magnuson J."/>
            <person name="Mondo S."/>
            <person name="Nolan M."/>
            <person name="Ohm R."/>
            <person name="Pangilinan J."/>
            <person name="Park H.-J."/>
            <person name="Ramirez L."/>
            <person name="Alfaro M."/>
            <person name="Sun H."/>
            <person name="Tritt A."/>
            <person name="Yoshinaga Y."/>
            <person name="Zwiers L.-H."/>
            <person name="Turgeon B."/>
            <person name="Goodwin S."/>
            <person name="Spatafora J."/>
            <person name="Crous P."/>
            <person name="Grigoriev I."/>
        </authorList>
    </citation>
    <scope>NUCLEOTIDE SEQUENCE</scope>
    <source>
        <strain evidence="2">CBS 121410</strain>
    </source>
</reference>
<gene>
    <name evidence="2" type="ORF">K490DRAFT_13</name>
</gene>
<dbReference type="AlphaFoldDB" id="A0A9P4HPB3"/>